<gene>
    <name evidence="3" type="ORF">G7Z17_g2333</name>
</gene>
<comment type="caution">
    <text evidence="3">The sequence shown here is derived from an EMBL/GenBank/DDBJ whole genome shotgun (WGS) entry which is preliminary data.</text>
</comment>
<dbReference type="EMBL" id="JAANBB010000022">
    <property type="protein sequence ID" value="KAF7555237.1"/>
    <property type="molecule type" value="Genomic_DNA"/>
</dbReference>
<dbReference type="GO" id="GO:0008270">
    <property type="term" value="F:zinc ion binding"/>
    <property type="evidence" value="ECO:0007669"/>
    <property type="project" value="InterPro"/>
</dbReference>
<evidence type="ECO:0000259" key="2">
    <source>
        <dbReference type="PROSITE" id="PS50048"/>
    </source>
</evidence>
<name>A0A9P5HHX1_9HYPO</name>
<dbReference type="PROSITE" id="PS50048">
    <property type="entry name" value="ZN2_CY6_FUNGAL_2"/>
    <property type="match status" value="1"/>
</dbReference>
<feature type="domain" description="Zn(2)-C6 fungal-type" evidence="2">
    <location>
        <begin position="9"/>
        <end position="39"/>
    </location>
</feature>
<proteinExistence type="predicted"/>
<dbReference type="GO" id="GO:0000981">
    <property type="term" value="F:DNA-binding transcription factor activity, RNA polymerase II-specific"/>
    <property type="evidence" value="ECO:0007669"/>
    <property type="project" value="InterPro"/>
</dbReference>
<organism evidence="3 4">
    <name type="scientific">Cylindrodendrum hubeiense</name>
    <dbReference type="NCBI Taxonomy" id="595255"/>
    <lineage>
        <taxon>Eukaryota</taxon>
        <taxon>Fungi</taxon>
        <taxon>Dikarya</taxon>
        <taxon>Ascomycota</taxon>
        <taxon>Pezizomycotina</taxon>
        <taxon>Sordariomycetes</taxon>
        <taxon>Hypocreomycetidae</taxon>
        <taxon>Hypocreales</taxon>
        <taxon>Nectriaceae</taxon>
        <taxon>Cylindrodendrum</taxon>
    </lineage>
</organism>
<dbReference type="Gene3D" id="4.10.240.10">
    <property type="entry name" value="Zn(2)-C6 fungal-type DNA-binding domain"/>
    <property type="match status" value="1"/>
</dbReference>
<accession>A0A9P5HHX1</accession>
<dbReference type="Proteomes" id="UP000722485">
    <property type="component" value="Unassembled WGS sequence"/>
</dbReference>
<dbReference type="AlphaFoldDB" id="A0A9P5HHX1"/>
<keyword evidence="1" id="KW-0539">Nucleus</keyword>
<evidence type="ECO:0000313" key="3">
    <source>
        <dbReference type="EMBL" id="KAF7555237.1"/>
    </source>
</evidence>
<dbReference type="PRINTS" id="PR00755">
    <property type="entry name" value="AFLATOXINBRP"/>
</dbReference>
<dbReference type="InterPro" id="IPR001138">
    <property type="entry name" value="Zn2Cys6_DnaBD"/>
</dbReference>
<dbReference type="CDD" id="cd00067">
    <property type="entry name" value="GAL4"/>
    <property type="match status" value="1"/>
</dbReference>
<dbReference type="Pfam" id="PF00172">
    <property type="entry name" value="Zn_clus"/>
    <property type="match status" value="1"/>
</dbReference>
<evidence type="ECO:0000313" key="4">
    <source>
        <dbReference type="Proteomes" id="UP000722485"/>
    </source>
</evidence>
<dbReference type="SMART" id="SM00066">
    <property type="entry name" value="GAL4"/>
    <property type="match status" value="1"/>
</dbReference>
<evidence type="ECO:0000256" key="1">
    <source>
        <dbReference type="ARBA" id="ARBA00023242"/>
    </source>
</evidence>
<dbReference type="InterPro" id="IPR036864">
    <property type="entry name" value="Zn2-C6_fun-type_DNA-bd_sf"/>
</dbReference>
<reference evidence="3" key="1">
    <citation type="submission" date="2020-03" db="EMBL/GenBank/DDBJ databases">
        <title>Draft Genome Sequence of Cylindrodendrum hubeiense.</title>
        <authorList>
            <person name="Buettner E."/>
            <person name="Kellner H."/>
        </authorList>
    </citation>
    <scope>NUCLEOTIDE SEQUENCE</scope>
    <source>
        <strain evidence="3">IHI 201604</strain>
    </source>
</reference>
<protein>
    <recommendedName>
        <fullName evidence="2">Zn(2)-C6 fungal-type domain-containing protein</fullName>
    </recommendedName>
</protein>
<sequence>MGRRSKQQSCFACVEAKRRCNKTLPTCSRCLDREIDCAYPPTSRDRQRSQPGVAGIAAVSDAGLGDIWAHSVLDGGGAGIAQTEDPLDRALIDAAFTTSLSSSAAVVDHAVTGQLVPSFGDLHWFLRPQAWSVAYHYQPPDTMPPAPVFSNFIRGLQDWLSRFVRHGHNPFIHRHLYSETGFPQSIQDIYSAIVISKTATPENEHIVDEISSSHISKLLDYQPAAGPMSFALLSTRDHLSRTQALLIHFLLALFSPSIARRARAETLVETLHSWTNQLWESATQDAAFASPLPNIPSAGGELNISDVDLIPGLYRAFVLSESLRRTWLLSNLATGVYSSLKGDWTSSCAGDIPITTRAELWDAPSSAHWEAIARHADPLFIYSLRGQTLVERGVRAAQVDEFARHLFTVMWGLEKVETWVIRTGDAVSVTY</sequence>
<dbReference type="OrthoDB" id="5355161at2759"/>
<keyword evidence="4" id="KW-1185">Reference proteome</keyword>
<dbReference type="SUPFAM" id="SSF57701">
    <property type="entry name" value="Zn2/Cys6 DNA-binding domain"/>
    <property type="match status" value="1"/>
</dbReference>